<dbReference type="Proteomes" id="UP000646484">
    <property type="component" value="Unassembled WGS sequence"/>
</dbReference>
<sequence>MEATKTQIETTKTEIELYVINKVKELRKAAKLSQEKLSLELKLDSSFVGHAERLSREEKYNLNHINEIAKYFDVPIASFFPPKYLETDCIEDYWIKHPVQRQKYDRLHKQQKG</sequence>
<dbReference type="CDD" id="cd00093">
    <property type="entry name" value="HTH_XRE"/>
    <property type="match status" value="1"/>
</dbReference>
<dbReference type="Gene3D" id="1.10.260.40">
    <property type="entry name" value="lambda repressor-like DNA-binding domains"/>
    <property type="match status" value="1"/>
</dbReference>
<evidence type="ECO:0000313" key="3">
    <source>
        <dbReference type="Proteomes" id="UP000646484"/>
    </source>
</evidence>
<feature type="domain" description="HTH cro/C1-type" evidence="1">
    <location>
        <begin position="23"/>
        <end position="79"/>
    </location>
</feature>
<dbReference type="RefSeq" id="WP_186978612.1">
    <property type="nucleotide sequence ID" value="NZ_JACOOH010000012.1"/>
</dbReference>
<evidence type="ECO:0000259" key="1">
    <source>
        <dbReference type="PROSITE" id="PS50943"/>
    </source>
</evidence>
<dbReference type="InterPro" id="IPR010982">
    <property type="entry name" value="Lambda_DNA-bd_dom_sf"/>
</dbReference>
<evidence type="ECO:0000313" key="2">
    <source>
        <dbReference type="EMBL" id="MBC5623586.1"/>
    </source>
</evidence>
<accession>A0ABR7D6J3</accession>
<dbReference type="SMART" id="SM00530">
    <property type="entry name" value="HTH_XRE"/>
    <property type="match status" value="1"/>
</dbReference>
<dbReference type="SUPFAM" id="SSF47413">
    <property type="entry name" value="lambda repressor-like DNA-binding domains"/>
    <property type="match status" value="1"/>
</dbReference>
<protein>
    <submittedName>
        <fullName evidence="2">Helix-turn-helix transcriptional regulator</fullName>
    </submittedName>
</protein>
<organism evidence="2 3">
    <name type="scientific">Butyricimonas hominis</name>
    <dbReference type="NCBI Taxonomy" id="2763032"/>
    <lineage>
        <taxon>Bacteria</taxon>
        <taxon>Pseudomonadati</taxon>
        <taxon>Bacteroidota</taxon>
        <taxon>Bacteroidia</taxon>
        <taxon>Bacteroidales</taxon>
        <taxon>Odoribacteraceae</taxon>
        <taxon>Butyricimonas</taxon>
    </lineage>
</organism>
<dbReference type="InterPro" id="IPR001387">
    <property type="entry name" value="Cro/C1-type_HTH"/>
</dbReference>
<comment type="caution">
    <text evidence="2">The sequence shown here is derived from an EMBL/GenBank/DDBJ whole genome shotgun (WGS) entry which is preliminary data.</text>
</comment>
<gene>
    <name evidence="2" type="ORF">H8S64_21045</name>
</gene>
<dbReference type="EMBL" id="JACOOH010000012">
    <property type="protein sequence ID" value="MBC5623586.1"/>
    <property type="molecule type" value="Genomic_DNA"/>
</dbReference>
<keyword evidence="3" id="KW-1185">Reference proteome</keyword>
<proteinExistence type="predicted"/>
<name>A0ABR7D6J3_9BACT</name>
<reference evidence="2 3" key="1">
    <citation type="submission" date="2020-08" db="EMBL/GenBank/DDBJ databases">
        <title>Genome public.</title>
        <authorList>
            <person name="Liu C."/>
            <person name="Sun Q."/>
        </authorList>
    </citation>
    <scope>NUCLEOTIDE SEQUENCE [LARGE SCALE GENOMIC DNA]</scope>
    <source>
        <strain evidence="2 3">NSJ-56</strain>
    </source>
</reference>
<dbReference type="PROSITE" id="PS50943">
    <property type="entry name" value="HTH_CROC1"/>
    <property type="match status" value="1"/>
</dbReference>